<keyword evidence="2" id="KW-1185">Reference proteome</keyword>
<accession>B9RRU7</accession>
<sequence length="579" mass="65465">MNQTRPNSNDDVLQSMVKESIHRFLTEYKNGTTDFSNFASIFSRFLNILPDPPLEIIWFYSALTFHSAKLTAHNHVLLAKDLFQLLVSCCSSSCSVVKKIAVVAPVIYEISSLVCKRKEWIKEIESLLVVTASYISICLGSNFEGNDEVMILDSCFVDLVRVWVVDKIDESCQFDEVLRVFFPLVNDGILRRFASEGNGIGTGYLAGIVMSQVLLLSLCLKFESRVSRVELEKELRERTVQTMTAFPTYDFFDTVLRMLLEPVLPIIPLLSSEDEVIVRKILYDTAMTMEFSCPGPDKGIKLLDERLKNLAITWLFVAENGIRFFRENADKTKVICYLHAFSESCLPSKLIKWVTNQPGMHNLSIPKISSPLALISEFLCYLDPVVISPNSSEAWHLLQCLVSLWFSESIGNAFHTETCLTVDANWTSLGWLLIVEDKGVQVFDSDISKIYVKTIISKPIEYRFFEVKSDGQNLGENHFSCKEDKGENKVDGDLEMVDSEDTMFLAAPAVLKVTAASGTRKRKEERKDEEGKQIKFVKGHLYDNLARETLKPSDDYDALSSCSKVDNPASDDCTIFMEQ</sequence>
<dbReference type="STRING" id="3988.B9RRU7"/>
<dbReference type="InParanoid" id="B9RRU7"/>
<dbReference type="eggNOG" id="ENOG502QQVM">
    <property type="taxonomic scope" value="Eukaryota"/>
</dbReference>
<evidence type="ECO:0000313" key="1">
    <source>
        <dbReference type="EMBL" id="EEF45807.1"/>
    </source>
</evidence>
<dbReference type="AlphaFoldDB" id="B9RRU7"/>
<reference evidence="2" key="1">
    <citation type="journal article" date="2010" name="Nat. Biotechnol.">
        <title>Draft genome sequence of the oilseed species Ricinus communis.</title>
        <authorList>
            <person name="Chan A.P."/>
            <person name="Crabtree J."/>
            <person name="Zhao Q."/>
            <person name="Lorenzi H."/>
            <person name="Orvis J."/>
            <person name="Puiu D."/>
            <person name="Melake-Berhan A."/>
            <person name="Jones K.M."/>
            <person name="Redman J."/>
            <person name="Chen G."/>
            <person name="Cahoon E.B."/>
            <person name="Gedil M."/>
            <person name="Stanke M."/>
            <person name="Haas B.J."/>
            <person name="Wortman J.R."/>
            <person name="Fraser-Liggett C.M."/>
            <person name="Ravel J."/>
            <person name="Rabinowicz P.D."/>
        </authorList>
    </citation>
    <scope>NUCLEOTIDE SEQUENCE [LARGE SCALE GENOMIC DNA]</scope>
    <source>
        <strain evidence="2">cv. Hale</strain>
    </source>
</reference>
<dbReference type="FunCoup" id="B9RRU7">
    <property type="interactions" value="543"/>
</dbReference>
<gene>
    <name evidence="1" type="ORF">RCOM_0798260</name>
</gene>
<name>B9RRU7_RICCO</name>
<proteinExistence type="predicted"/>
<dbReference type="PANTHER" id="PTHR35505:SF1">
    <property type="entry name" value="SNF2 DOMAIN PROTEIN"/>
    <property type="match status" value="1"/>
</dbReference>
<evidence type="ECO:0000313" key="2">
    <source>
        <dbReference type="Proteomes" id="UP000008311"/>
    </source>
</evidence>
<protein>
    <submittedName>
        <fullName evidence="1">Uncharacterized protein</fullName>
    </submittedName>
</protein>
<dbReference type="PANTHER" id="PTHR35505">
    <property type="entry name" value="OS01G0600300 PROTEIN"/>
    <property type="match status" value="1"/>
</dbReference>
<dbReference type="Proteomes" id="UP000008311">
    <property type="component" value="Unassembled WGS sequence"/>
</dbReference>
<organism evidence="1 2">
    <name type="scientific">Ricinus communis</name>
    <name type="common">Castor bean</name>
    <dbReference type="NCBI Taxonomy" id="3988"/>
    <lineage>
        <taxon>Eukaryota</taxon>
        <taxon>Viridiplantae</taxon>
        <taxon>Streptophyta</taxon>
        <taxon>Embryophyta</taxon>
        <taxon>Tracheophyta</taxon>
        <taxon>Spermatophyta</taxon>
        <taxon>Magnoliopsida</taxon>
        <taxon>eudicotyledons</taxon>
        <taxon>Gunneridae</taxon>
        <taxon>Pentapetalae</taxon>
        <taxon>rosids</taxon>
        <taxon>fabids</taxon>
        <taxon>Malpighiales</taxon>
        <taxon>Euphorbiaceae</taxon>
        <taxon>Acalyphoideae</taxon>
        <taxon>Acalypheae</taxon>
        <taxon>Ricinus</taxon>
    </lineage>
</organism>
<dbReference type="EMBL" id="EQ973807">
    <property type="protein sequence ID" value="EEF45807.1"/>
    <property type="molecule type" value="Genomic_DNA"/>
</dbReference>